<dbReference type="InterPro" id="IPR032710">
    <property type="entry name" value="NTF2-like_dom_sf"/>
</dbReference>
<evidence type="ECO:0000259" key="2">
    <source>
        <dbReference type="Pfam" id="PF13577"/>
    </source>
</evidence>
<dbReference type="EMBL" id="DS999411">
    <property type="protein sequence ID" value="EED35350.1"/>
    <property type="molecule type" value="Genomic_DNA"/>
</dbReference>
<reference evidence="4" key="1">
    <citation type="journal article" date="2013" name="BMC Microbiol.">
        <title>Taxonomy and evolution of bacteriochlorophyll a-containing members of the OM60/NOR5 clade of marine gammaproteobacteria: description of Luminiphilus syltensis gen. nov., sp. nov., reclassification of Haliea rubra as Pseudohaliea rubra gen. nov., comb. nov., and emendation of Chromatocurvus halotolerans.</title>
        <authorList>
            <person name="Spring S."/>
            <person name="Riedel T."/>
            <person name="Sproer C."/>
            <person name="Yan S."/>
            <person name="Harder J."/>
            <person name="Fuchs B.M."/>
        </authorList>
    </citation>
    <scope>NUCLEOTIDE SEQUENCE [LARGE SCALE GENOMIC DNA]</scope>
    <source>
        <strain evidence="4">NOR51-B</strain>
    </source>
</reference>
<keyword evidence="4" id="KW-1185">Reference proteome</keyword>
<dbReference type="SUPFAM" id="SSF54427">
    <property type="entry name" value="NTF2-like"/>
    <property type="match status" value="1"/>
</dbReference>
<evidence type="ECO:0000313" key="4">
    <source>
        <dbReference type="Proteomes" id="UP000004699"/>
    </source>
</evidence>
<proteinExistence type="predicted"/>
<dbReference type="HOGENOM" id="CLU_1298525_0_0_6"/>
<name>B8KW88_9GAMM</name>
<dbReference type="InterPro" id="IPR037401">
    <property type="entry name" value="SnoaL-like"/>
</dbReference>
<evidence type="ECO:0000256" key="1">
    <source>
        <dbReference type="SAM" id="SignalP"/>
    </source>
</evidence>
<protein>
    <recommendedName>
        <fullName evidence="2">SnoaL-like domain-containing protein</fullName>
    </recommendedName>
</protein>
<dbReference type="AlphaFoldDB" id="B8KW88"/>
<feature type="domain" description="SnoaL-like" evidence="2">
    <location>
        <begin position="70"/>
        <end position="195"/>
    </location>
</feature>
<organism evidence="3 4">
    <name type="scientific">Luminiphilus syltensis NOR5-1B</name>
    <dbReference type="NCBI Taxonomy" id="565045"/>
    <lineage>
        <taxon>Bacteria</taxon>
        <taxon>Pseudomonadati</taxon>
        <taxon>Pseudomonadota</taxon>
        <taxon>Gammaproteobacteria</taxon>
        <taxon>Cellvibrionales</taxon>
        <taxon>Halieaceae</taxon>
        <taxon>Luminiphilus</taxon>
    </lineage>
</organism>
<accession>B8KW88</accession>
<feature type="signal peptide" evidence="1">
    <location>
        <begin position="1"/>
        <end position="26"/>
    </location>
</feature>
<dbReference type="Gene3D" id="3.10.450.50">
    <property type="match status" value="1"/>
</dbReference>
<feature type="chain" id="PRO_5002876278" description="SnoaL-like domain-containing protein" evidence="1">
    <location>
        <begin position="27"/>
        <end position="212"/>
    </location>
</feature>
<evidence type="ECO:0000313" key="3">
    <source>
        <dbReference type="EMBL" id="EED35350.1"/>
    </source>
</evidence>
<keyword evidence="1" id="KW-0732">Signal</keyword>
<sequence length="212" mass="22312">MMGKKILASACLSLAATIGMTSMVSADGHEATAKDLLEIENLAYCYALGADAIGNGKVESDPLAAGLAIYEECFAEDATFGIWPAGMPFNSLSFPDRTGDMPPAIVIEGREAFAGMVNGSFSGAGGGDGYDFVQHNMTNVQIEADAEKGQLNAYLASVHVIHGEPGSPMRCRQQANGTYSMKVKKMDGVWKVTSLDLAQIAFDTIIENGKGC</sequence>
<dbReference type="STRING" id="565045.NOR51B_1295"/>
<gene>
    <name evidence="3" type="ORF">NOR51B_1295</name>
</gene>
<dbReference type="Pfam" id="PF13577">
    <property type="entry name" value="SnoaL_4"/>
    <property type="match status" value="1"/>
</dbReference>
<dbReference type="Proteomes" id="UP000004699">
    <property type="component" value="Unassembled WGS sequence"/>
</dbReference>